<dbReference type="Proteomes" id="UP001151760">
    <property type="component" value="Unassembled WGS sequence"/>
</dbReference>
<dbReference type="EMBL" id="BQNB010014361">
    <property type="protein sequence ID" value="GJT27250.1"/>
    <property type="molecule type" value="Genomic_DNA"/>
</dbReference>
<evidence type="ECO:0000313" key="1">
    <source>
        <dbReference type="EMBL" id="GJT27250.1"/>
    </source>
</evidence>
<protein>
    <recommendedName>
        <fullName evidence="3">Copia protein</fullName>
    </recommendedName>
</protein>
<name>A0ABQ5CKP6_9ASTR</name>
<sequence length="298" mass="33544">MTHIIVGMGVGGQDVICVKQKSSSTISTIDIRGYLEDLGDCMFSDGASPSLQINQLEDGIFFNQSKYIKEMLKKFGLEDYKHIKTHMSSETKLTWDKDGESVDDTKYRDMIGSLLYLTASQPEIMFRTTHLGLWYPKGKGLETIFYADSDHAGDYVDHKSISGVCTFMGCCLTSWFSKKQTALAISTTEAEHVSVKKAWQQALRMKQALVDYDIKLDDMPVLCDNKGAIDLSKNPVLYSRNKHIEICHHFLRDNVQKGNISIEKVSSEDNIADILTKPLKREPFNLLRLGLGLMEPNA</sequence>
<gene>
    <name evidence="1" type="ORF">Tco_0907525</name>
</gene>
<reference evidence="1" key="2">
    <citation type="submission" date="2022-01" db="EMBL/GenBank/DDBJ databases">
        <authorList>
            <person name="Yamashiro T."/>
            <person name="Shiraishi A."/>
            <person name="Satake H."/>
            <person name="Nakayama K."/>
        </authorList>
    </citation>
    <scope>NUCLEOTIDE SEQUENCE</scope>
</reference>
<evidence type="ECO:0000313" key="2">
    <source>
        <dbReference type="Proteomes" id="UP001151760"/>
    </source>
</evidence>
<dbReference type="PANTHER" id="PTHR11439">
    <property type="entry name" value="GAG-POL-RELATED RETROTRANSPOSON"/>
    <property type="match status" value="1"/>
</dbReference>
<dbReference type="PANTHER" id="PTHR11439:SF483">
    <property type="entry name" value="PEPTIDE SYNTHASE GLIP-LIKE, PUTATIVE (AFU_ORTHOLOGUE AFUA_3G12920)-RELATED"/>
    <property type="match status" value="1"/>
</dbReference>
<evidence type="ECO:0008006" key="3">
    <source>
        <dbReference type="Google" id="ProtNLM"/>
    </source>
</evidence>
<organism evidence="1 2">
    <name type="scientific">Tanacetum coccineum</name>
    <dbReference type="NCBI Taxonomy" id="301880"/>
    <lineage>
        <taxon>Eukaryota</taxon>
        <taxon>Viridiplantae</taxon>
        <taxon>Streptophyta</taxon>
        <taxon>Embryophyta</taxon>
        <taxon>Tracheophyta</taxon>
        <taxon>Spermatophyta</taxon>
        <taxon>Magnoliopsida</taxon>
        <taxon>eudicotyledons</taxon>
        <taxon>Gunneridae</taxon>
        <taxon>Pentapetalae</taxon>
        <taxon>asterids</taxon>
        <taxon>campanulids</taxon>
        <taxon>Asterales</taxon>
        <taxon>Asteraceae</taxon>
        <taxon>Asteroideae</taxon>
        <taxon>Anthemideae</taxon>
        <taxon>Anthemidinae</taxon>
        <taxon>Tanacetum</taxon>
    </lineage>
</organism>
<comment type="caution">
    <text evidence="1">The sequence shown here is derived from an EMBL/GenBank/DDBJ whole genome shotgun (WGS) entry which is preliminary data.</text>
</comment>
<keyword evidence="2" id="KW-1185">Reference proteome</keyword>
<reference evidence="1" key="1">
    <citation type="journal article" date="2022" name="Int. J. Mol. Sci.">
        <title>Draft Genome of Tanacetum Coccineum: Genomic Comparison of Closely Related Tanacetum-Family Plants.</title>
        <authorList>
            <person name="Yamashiro T."/>
            <person name="Shiraishi A."/>
            <person name="Nakayama K."/>
            <person name="Satake H."/>
        </authorList>
    </citation>
    <scope>NUCLEOTIDE SEQUENCE</scope>
</reference>
<accession>A0ABQ5CKP6</accession>
<proteinExistence type="predicted"/>
<dbReference type="CDD" id="cd09272">
    <property type="entry name" value="RNase_HI_RT_Ty1"/>
    <property type="match status" value="1"/>
</dbReference>